<evidence type="ECO:0000256" key="2">
    <source>
        <dbReference type="ARBA" id="ARBA00012906"/>
    </source>
</evidence>
<evidence type="ECO:0000256" key="8">
    <source>
        <dbReference type="ARBA" id="ARBA00048478"/>
    </source>
</evidence>
<protein>
    <recommendedName>
        <fullName evidence="2">(d)CMP kinase</fullName>
        <ecNumber evidence="2">2.7.4.25</ecNumber>
    </recommendedName>
</protein>
<evidence type="ECO:0000256" key="6">
    <source>
        <dbReference type="ARBA" id="ARBA00022840"/>
    </source>
</evidence>
<name>W4MDL4_9BACT</name>
<evidence type="ECO:0000256" key="7">
    <source>
        <dbReference type="ARBA" id="ARBA00047615"/>
    </source>
</evidence>
<evidence type="ECO:0000256" key="3">
    <source>
        <dbReference type="ARBA" id="ARBA00022679"/>
    </source>
</evidence>
<gene>
    <name evidence="10" type="ORF">ETSY2_07805</name>
</gene>
<dbReference type="Gene3D" id="3.40.50.300">
    <property type="entry name" value="P-loop containing nucleotide triphosphate hydrolases"/>
    <property type="match status" value="1"/>
</dbReference>
<dbReference type="GO" id="GO:0005524">
    <property type="term" value="F:ATP binding"/>
    <property type="evidence" value="ECO:0007669"/>
    <property type="project" value="UniProtKB-KW"/>
</dbReference>
<dbReference type="HAMAP" id="MF_00238">
    <property type="entry name" value="Cytidyl_kinase_type1"/>
    <property type="match status" value="1"/>
</dbReference>
<dbReference type="GO" id="GO:0006139">
    <property type="term" value="P:nucleobase-containing compound metabolic process"/>
    <property type="evidence" value="ECO:0007669"/>
    <property type="project" value="InterPro"/>
</dbReference>
<dbReference type="EC" id="2.7.4.25" evidence="2"/>
<dbReference type="Pfam" id="PF02224">
    <property type="entry name" value="Cytidylate_kin"/>
    <property type="match status" value="1"/>
</dbReference>
<feature type="domain" description="Cytidylate kinase" evidence="9">
    <location>
        <begin position="68"/>
        <end position="289"/>
    </location>
</feature>
<comment type="catalytic activity">
    <reaction evidence="7">
        <text>dCMP + ATP = dCDP + ADP</text>
        <dbReference type="Rhea" id="RHEA:25094"/>
        <dbReference type="ChEBI" id="CHEBI:30616"/>
        <dbReference type="ChEBI" id="CHEBI:57566"/>
        <dbReference type="ChEBI" id="CHEBI:58593"/>
        <dbReference type="ChEBI" id="CHEBI:456216"/>
        <dbReference type="EC" id="2.7.4.25"/>
    </reaction>
</comment>
<dbReference type="HOGENOM" id="CLU_079959_0_0_7"/>
<evidence type="ECO:0000256" key="4">
    <source>
        <dbReference type="ARBA" id="ARBA00022741"/>
    </source>
</evidence>
<proteinExistence type="inferred from homology"/>
<comment type="similarity">
    <text evidence="1">Belongs to the cytidylate kinase family. Type 1 subfamily.</text>
</comment>
<organism evidence="10 11">
    <name type="scientific">Candidatus Entotheonella gemina</name>
    <dbReference type="NCBI Taxonomy" id="1429439"/>
    <lineage>
        <taxon>Bacteria</taxon>
        <taxon>Pseudomonadati</taxon>
        <taxon>Nitrospinota/Tectimicrobiota group</taxon>
        <taxon>Candidatus Tectimicrobiota</taxon>
        <taxon>Candidatus Entotheonellia</taxon>
        <taxon>Candidatus Entotheonellales</taxon>
        <taxon>Candidatus Entotheonellaceae</taxon>
        <taxon>Candidatus Entotheonella</taxon>
    </lineage>
</organism>
<feature type="non-terminal residue" evidence="10">
    <location>
        <position position="1"/>
    </location>
</feature>
<keyword evidence="11" id="KW-1185">Reference proteome</keyword>
<dbReference type="InterPro" id="IPR003136">
    <property type="entry name" value="Cytidylate_kin"/>
</dbReference>
<evidence type="ECO:0000313" key="10">
    <source>
        <dbReference type="EMBL" id="ETX08026.1"/>
    </source>
</evidence>
<dbReference type="InterPro" id="IPR011994">
    <property type="entry name" value="Cytidylate_kinase_dom"/>
</dbReference>
<dbReference type="GO" id="GO:0036431">
    <property type="term" value="F:dCMP kinase activity"/>
    <property type="evidence" value="ECO:0007669"/>
    <property type="project" value="InterPro"/>
</dbReference>
<dbReference type="CDD" id="cd02020">
    <property type="entry name" value="CMPK"/>
    <property type="match status" value="1"/>
</dbReference>
<sequence>LRSSTSRHVFELNRLRVVIAICGVAVLRGFCMSPHVGSTECSARFGPGRDKPGLHSGMAMTKRADVVIAIDGPSGVGKSTVAKRLAERLGYRYVDSGALYRAVGWAAQAAGIPLEAGALAEWITRVSLKLTFAKRHSEYWSSEVWIDGQCVTPKLQGETVGAAASAVATIPAVRQVITSLLRRVRGQERELPAGVVMEGRDIGTVVFPDATVKFFLDASIETRGQRRFRDMQRMGQLVTLSHVIEAVAARDAQDRSREAAPLVPSSDAHVIDATNLTIDDVVERMLSKTRL</sequence>
<keyword evidence="5" id="KW-0418">Kinase</keyword>
<dbReference type="PATRIC" id="fig|1429439.4.peg.1338"/>
<dbReference type="NCBIfam" id="TIGR00017">
    <property type="entry name" value="cmk"/>
    <property type="match status" value="1"/>
</dbReference>
<evidence type="ECO:0000259" key="9">
    <source>
        <dbReference type="Pfam" id="PF02224"/>
    </source>
</evidence>
<dbReference type="AlphaFoldDB" id="W4MDL4"/>
<evidence type="ECO:0000256" key="1">
    <source>
        <dbReference type="ARBA" id="ARBA00009427"/>
    </source>
</evidence>
<comment type="caution">
    <text evidence="10">The sequence shown here is derived from an EMBL/GenBank/DDBJ whole genome shotgun (WGS) entry which is preliminary data.</text>
</comment>
<accession>W4MDL4</accession>
<dbReference type="SUPFAM" id="SSF52540">
    <property type="entry name" value="P-loop containing nucleoside triphosphate hydrolases"/>
    <property type="match status" value="1"/>
</dbReference>
<dbReference type="EMBL" id="AZHX01000317">
    <property type="protein sequence ID" value="ETX08026.1"/>
    <property type="molecule type" value="Genomic_DNA"/>
</dbReference>
<keyword evidence="6" id="KW-0067">ATP-binding</keyword>
<comment type="catalytic activity">
    <reaction evidence="8">
        <text>CMP + ATP = CDP + ADP</text>
        <dbReference type="Rhea" id="RHEA:11600"/>
        <dbReference type="ChEBI" id="CHEBI:30616"/>
        <dbReference type="ChEBI" id="CHEBI:58069"/>
        <dbReference type="ChEBI" id="CHEBI:60377"/>
        <dbReference type="ChEBI" id="CHEBI:456216"/>
        <dbReference type="EC" id="2.7.4.25"/>
    </reaction>
</comment>
<reference evidence="10 11" key="1">
    <citation type="journal article" date="2014" name="Nature">
        <title>An environmental bacterial taxon with a large and distinct metabolic repertoire.</title>
        <authorList>
            <person name="Wilson M.C."/>
            <person name="Mori T."/>
            <person name="Ruckert C."/>
            <person name="Uria A.R."/>
            <person name="Helf M.J."/>
            <person name="Takada K."/>
            <person name="Gernert C."/>
            <person name="Steffens U.A."/>
            <person name="Heycke N."/>
            <person name="Schmitt S."/>
            <person name="Rinke C."/>
            <person name="Helfrich E.J."/>
            <person name="Brachmann A.O."/>
            <person name="Gurgui C."/>
            <person name="Wakimoto T."/>
            <person name="Kracht M."/>
            <person name="Crusemann M."/>
            <person name="Hentschel U."/>
            <person name="Abe I."/>
            <person name="Matsunaga S."/>
            <person name="Kalinowski J."/>
            <person name="Takeyama H."/>
            <person name="Piel J."/>
        </authorList>
    </citation>
    <scope>NUCLEOTIDE SEQUENCE [LARGE SCALE GENOMIC DNA]</scope>
    <source>
        <strain evidence="11">TSY2</strain>
    </source>
</reference>
<dbReference type="Proteomes" id="UP000019140">
    <property type="component" value="Unassembled WGS sequence"/>
</dbReference>
<dbReference type="InterPro" id="IPR027417">
    <property type="entry name" value="P-loop_NTPase"/>
</dbReference>
<evidence type="ECO:0000256" key="5">
    <source>
        <dbReference type="ARBA" id="ARBA00022777"/>
    </source>
</evidence>
<keyword evidence="4" id="KW-0547">Nucleotide-binding</keyword>
<evidence type="ECO:0000313" key="11">
    <source>
        <dbReference type="Proteomes" id="UP000019140"/>
    </source>
</evidence>
<keyword evidence="3" id="KW-0808">Transferase</keyword>